<dbReference type="InterPro" id="IPR029498">
    <property type="entry name" value="HeLo_dom"/>
</dbReference>
<organism evidence="4 5">
    <name type="scientific">Armillaria tabescens</name>
    <name type="common">Ringless honey mushroom</name>
    <name type="synonym">Agaricus tabescens</name>
    <dbReference type="NCBI Taxonomy" id="1929756"/>
    <lineage>
        <taxon>Eukaryota</taxon>
        <taxon>Fungi</taxon>
        <taxon>Dikarya</taxon>
        <taxon>Basidiomycota</taxon>
        <taxon>Agaricomycotina</taxon>
        <taxon>Agaricomycetes</taxon>
        <taxon>Agaricomycetidae</taxon>
        <taxon>Agaricales</taxon>
        <taxon>Marasmiineae</taxon>
        <taxon>Physalacriaceae</taxon>
        <taxon>Desarmillaria</taxon>
    </lineage>
</organism>
<evidence type="ECO:0000313" key="4">
    <source>
        <dbReference type="EMBL" id="KAK0438137.1"/>
    </source>
</evidence>
<dbReference type="Pfam" id="PF22939">
    <property type="entry name" value="WHD_GPIID"/>
    <property type="match status" value="1"/>
</dbReference>
<dbReference type="SUPFAM" id="SSF52540">
    <property type="entry name" value="P-loop containing nucleoside triphosphate hydrolases"/>
    <property type="match status" value="1"/>
</dbReference>
<dbReference type="PANTHER" id="PTHR10039">
    <property type="entry name" value="AMELOGENIN"/>
    <property type="match status" value="1"/>
</dbReference>
<evidence type="ECO:0000259" key="3">
    <source>
        <dbReference type="SMART" id="SM01408"/>
    </source>
</evidence>
<name>A0AA39MKZ0_ARMTA</name>
<keyword evidence="1" id="KW-0677">Repeat</keyword>
<proteinExistence type="predicted"/>
<evidence type="ECO:0000256" key="2">
    <source>
        <dbReference type="SAM" id="Coils"/>
    </source>
</evidence>
<gene>
    <name evidence="4" type="ORF">EV420DRAFT_150885</name>
</gene>
<dbReference type="InterPro" id="IPR056884">
    <property type="entry name" value="NPHP3-like_N"/>
</dbReference>
<dbReference type="Gene3D" id="3.40.50.300">
    <property type="entry name" value="P-loop containing nucleotide triphosphate hydrolases"/>
    <property type="match status" value="1"/>
</dbReference>
<dbReference type="Proteomes" id="UP001175211">
    <property type="component" value="Unassembled WGS sequence"/>
</dbReference>
<accession>A0AA39MKZ0</accession>
<dbReference type="GeneID" id="85354997"/>
<dbReference type="InterPro" id="IPR024610">
    <property type="entry name" value="ING_N_histone-binding"/>
</dbReference>
<evidence type="ECO:0000256" key="1">
    <source>
        <dbReference type="ARBA" id="ARBA00022737"/>
    </source>
</evidence>
<dbReference type="Pfam" id="PF14479">
    <property type="entry name" value="HeLo"/>
    <property type="match status" value="1"/>
</dbReference>
<dbReference type="RefSeq" id="XP_060322817.1">
    <property type="nucleotide sequence ID" value="XM_060471449.1"/>
</dbReference>
<protein>
    <recommendedName>
        <fullName evidence="3">Inhibitor of growth protein N-terminal histone-binding domain-containing protein</fullName>
    </recommendedName>
</protein>
<dbReference type="InterPro" id="IPR054471">
    <property type="entry name" value="GPIID_WHD"/>
</dbReference>
<dbReference type="Gene3D" id="1.20.120.1020">
    <property type="entry name" value="Prion-inhibition and propagation, HeLo domain"/>
    <property type="match status" value="1"/>
</dbReference>
<keyword evidence="5" id="KW-1185">Reference proteome</keyword>
<dbReference type="InterPro" id="IPR027417">
    <property type="entry name" value="P-loop_NTPase"/>
</dbReference>
<reference evidence="4" key="1">
    <citation type="submission" date="2023-06" db="EMBL/GenBank/DDBJ databases">
        <authorList>
            <consortium name="Lawrence Berkeley National Laboratory"/>
            <person name="Ahrendt S."/>
            <person name="Sahu N."/>
            <person name="Indic B."/>
            <person name="Wong-Bajracharya J."/>
            <person name="Merenyi Z."/>
            <person name="Ke H.-M."/>
            <person name="Monk M."/>
            <person name="Kocsube S."/>
            <person name="Drula E."/>
            <person name="Lipzen A."/>
            <person name="Balint B."/>
            <person name="Henrissat B."/>
            <person name="Andreopoulos B."/>
            <person name="Martin F.M."/>
            <person name="Harder C.B."/>
            <person name="Rigling D."/>
            <person name="Ford K.L."/>
            <person name="Foster G.D."/>
            <person name="Pangilinan J."/>
            <person name="Papanicolaou A."/>
            <person name="Barry K."/>
            <person name="LaButti K."/>
            <person name="Viragh M."/>
            <person name="Koriabine M."/>
            <person name="Yan M."/>
            <person name="Riley R."/>
            <person name="Champramary S."/>
            <person name="Plett K.L."/>
            <person name="Tsai I.J."/>
            <person name="Slot J."/>
            <person name="Sipos G."/>
            <person name="Plett J."/>
            <person name="Nagy L.G."/>
            <person name="Grigoriev I.V."/>
        </authorList>
    </citation>
    <scope>NUCLEOTIDE SEQUENCE</scope>
    <source>
        <strain evidence="4">CCBAS 213</strain>
    </source>
</reference>
<feature type="coiled-coil region" evidence="2">
    <location>
        <begin position="69"/>
        <end position="103"/>
    </location>
</feature>
<dbReference type="PANTHER" id="PTHR10039:SF15">
    <property type="entry name" value="NACHT DOMAIN-CONTAINING PROTEIN"/>
    <property type="match status" value="1"/>
</dbReference>
<evidence type="ECO:0000313" key="5">
    <source>
        <dbReference type="Proteomes" id="UP001175211"/>
    </source>
</evidence>
<dbReference type="InterPro" id="IPR038305">
    <property type="entry name" value="HeLo_sf"/>
</dbReference>
<sequence>MAEALGIASSVTALIQNTIVVINYLKDVKNAPKECDELLTELRYLEVGLSSIGQQIRSSTKGDPWLETLQQLQDHFKELMELLDELKARLKDGSSRLKRLMRRLDWTITKKSVEEDLRKIERLKSLIMVAGQHDHLKLSLAIQKMLGDIEVKVWESLTTKDKNRLFQLPGGKIVNAVMWLSALDYNTVRHNKLEHWQCASHMEEWFFESPEFLSWVDVAIAPFTLWCVGDPGVGKTILASNTVERLHAKLNKEDTLVLCIFCDYNSTVDQTVTNLMRSLLKQLVYWQARLSLTASIEFLYDRYCHDETQPSLKDCISLLFEELKSYDCVYIVLDALDELDDDGRWKGLIDVLRALGSQIRLLVTSRNLDTIRSLFEADTKLEIRASDTDIEKCIMAGLMKGNLLTLLSENKNLYEKILKAVVEKADGVLLLARMHMELLARSINHAQLKKELDKLPDTITQTYEYLLARIDSLPNKDLAYRIFGWVTFAARPLTVLELQYALAIEPGTKQLDPAAITNEDIITSVCMGLVVIGSKGEVRFTILSKNISLCTKTGFPPTSRSQISPAPA</sequence>
<dbReference type="AlphaFoldDB" id="A0AA39MKZ0"/>
<feature type="domain" description="Inhibitor of growth protein N-terminal histone-binding" evidence="3">
    <location>
        <begin position="20"/>
        <end position="111"/>
    </location>
</feature>
<dbReference type="EMBL" id="JAUEPS010000101">
    <property type="protein sequence ID" value="KAK0438137.1"/>
    <property type="molecule type" value="Genomic_DNA"/>
</dbReference>
<comment type="caution">
    <text evidence="4">The sequence shown here is derived from an EMBL/GenBank/DDBJ whole genome shotgun (WGS) entry which is preliminary data.</text>
</comment>
<dbReference type="SMART" id="SM01408">
    <property type="entry name" value="ING"/>
    <property type="match status" value="1"/>
</dbReference>
<keyword evidence="2" id="KW-0175">Coiled coil</keyword>
<dbReference type="Pfam" id="PF24883">
    <property type="entry name" value="NPHP3_N"/>
    <property type="match status" value="1"/>
</dbReference>